<dbReference type="InterPro" id="IPR017871">
    <property type="entry name" value="ABC_transporter-like_CS"/>
</dbReference>
<evidence type="ECO:0000256" key="1">
    <source>
        <dbReference type="ARBA" id="ARBA00005417"/>
    </source>
</evidence>
<dbReference type="SUPFAM" id="SSF52540">
    <property type="entry name" value="P-loop containing nucleoside triphosphate hydrolases"/>
    <property type="match status" value="1"/>
</dbReference>
<dbReference type="PROSITE" id="PS51371">
    <property type="entry name" value="CBS"/>
    <property type="match status" value="1"/>
</dbReference>
<dbReference type="GO" id="GO:0015418">
    <property type="term" value="F:ABC-type quaternary ammonium compound transporting activity"/>
    <property type="evidence" value="ECO:0007669"/>
    <property type="project" value="UniProtKB-EC"/>
</dbReference>
<evidence type="ECO:0000313" key="9">
    <source>
        <dbReference type="EMBL" id="GDY31672.1"/>
    </source>
</evidence>
<dbReference type="FunFam" id="3.40.50.300:FF:000425">
    <property type="entry name" value="Probable ABC transporter, ATP-binding subunit"/>
    <property type="match status" value="1"/>
</dbReference>
<evidence type="ECO:0000313" key="10">
    <source>
        <dbReference type="Proteomes" id="UP000298860"/>
    </source>
</evidence>
<dbReference type="SUPFAM" id="SSF54631">
    <property type="entry name" value="CBS-domain pair"/>
    <property type="match status" value="1"/>
</dbReference>
<dbReference type="Pfam" id="PF00005">
    <property type="entry name" value="ABC_tran"/>
    <property type="match status" value="1"/>
</dbReference>
<name>A0A4D4J8V7_9PSEU</name>
<dbReference type="InterPro" id="IPR046342">
    <property type="entry name" value="CBS_dom_sf"/>
</dbReference>
<dbReference type="AlphaFoldDB" id="A0A4D4J8V7"/>
<keyword evidence="4" id="KW-0067">ATP-binding</keyword>
<keyword evidence="6" id="KW-0129">CBS domain</keyword>
<evidence type="ECO:0000259" key="7">
    <source>
        <dbReference type="PROSITE" id="PS50893"/>
    </source>
</evidence>
<comment type="caution">
    <text evidence="9">The sequence shown here is derived from an EMBL/GenBank/DDBJ whole genome shotgun (WGS) entry which is preliminary data.</text>
</comment>
<gene>
    <name evidence="9" type="ORF">GTS_33050</name>
</gene>
<proteinExistence type="inferred from homology"/>
<dbReference type="GO" id="GO:0005524">
    <property type="term" value="F:ATP binding"/>
    <property type="evidence" value="ECO:0007669"/>
    <property type="project" value="UniProtKB-KW"/>
</dbReference>
<evidence type="ECO:0000256" key="5">
    <source>
        <dbReference type="ARBA" id="ARBA00066388"/>
    </source>
</evidence>
<protein>
    <recommendedName>
        <fullName evidence="5">ABC-type quaternary amine transporter</fullName>
        <ecNumber evidence="5">7.6.2.9</ecNumber>
    </recommendedName>
</protein>
<dbReference type="EC" id="7.6.2.9" evidence="5"/>
<dbReference type="Proteomes" id="UP000298860">
    <property type="component" value="Unassembled WGS sequence"/>
</dbReference>
<dbReference type="SMART" id="SM00382">
    <property type="entry name" value="AAA"/>
    <property type="match status" value="1"/>
</dbReference>
<evidence type="ECO:0000256" key="4">
    <source>
        <dbReference type="ARBA" id="ARBA00022840"/>
    </source>
</evidence>
<dbReference type="GO" id="GO:0016887">
    <property type="term" value="F:ATP hydrolysis activity"/>
    <property type="evidence" value="ECO:0007669"/>
    <property type="project" value="InterPro"/>
</dbReference>
<dbReference type="Gene3D" id="3.40.50.300">
    <property type="entry name" value="P-loop containing nucleotide triphosphate hydrolases"/>
    <property type="match status" value="1"/>
</dbReference>
<dbReference type="InterPro" id="IPR027417">
    <property type="entry name" value="P-loop_NTPase"/>
</dbReference>
<dbReference type="PANTHER" id="PTHR43117">
    <property type="entry name" value="OSMOPROTECTANT IMPORT ATP-BINDING PROTEIN OSMV"/>
    <property type="match status" value="1"/>
</dbReference>
<dbReference type="InterPro" id="IPR003439">
    <property type="entry name" value="ABC_transporter-like_ATP-bd"/>
</dbReference>
<keyword evidence="10" id="KW-1185">Reference proteome</keyword>
<comment type="similarity">
    <text evidence="1">Belongs to the ABC transporter superfamily.</text>
</comment>
<evidence type="ECO:0000259" key="8">
    <source>
        <dbReference type="PROSITE" id="PS51371"/>
    </source>
</evidence>
<reference evidence="10" key="1">
    <citation type="submission" date="2019-04" db="EMBL/GenBank/DDBJ databases">
        <title>Draft genome sequence of Pseudonocardiaceae bacterium SL3-2-4.</title>
        <authorList>
            <person name="Ningsih F."/>
            <person name="Yokota A."/>
            <person name="Sakai Y."/>
            <person name="Nanatani K."/>
            <person name="Yabe S."/>
            <person name="Oetari A."/>
            <person name="Sjamsuridzal W."/>
        </authorList>
    </citation>
    <scope>NUCLEOTIDE SEQUENCE [LARGE SCALE GENOMIC DNA]</scope>
    <source>
        <strain evidence="10">SL3-2-4</strain>
    </source>
</reference>
<keyword evidence="3" id="KW-0547">Nucleotide-binding</keyword>
<organism evidence="9 10">
    <name type="scientific">Gandjariella thermophila</name>
    <dbReference type="NCBI Taxonomy" id="1931992"/>
    <lineage>
        <taxon>Bacteria</taxon>
        <taxon>Bacillati</taxon>
        <taxon>Actinomycetota</taxon>
        <taxon>Actinomycetes</taxon>
        <taxon>Pseudonocardiales</taxon>
        <taxon>Pseudonocardiaceae</taxon>
        <taxon>Gandjariella</taxon>
    </lineage>
</organism>
<dbReference type="PROSITE" id="PS50893">
    <property type="entry name" value="ABC_TRANSPORTER_2"/>
    <property type="match status" value="1"/>
</dbReference>
<feature type="domain" description="ABC transporter" evidence="7">
    <location>
        <begin position="8"/>
        <end position="245"/>
    </location>
</feature>
<sequence>MISGDVMIRLDRVSKHYPGQPAPAVAELSLDVPAGEIVVLLGPSGCGKTTTLRLINRLIEPSAGRILVDGEDVTRVDPDRLRRRIGYVIQQVGLFPHMTVAENIGLVPRALGWDRARIRARVDELLDLVGLSPETYRRRYPKHLSGGEQQRVGVARALAADPPVMLMDEPFGAIDPITRERLQDELLDLQARIRKTIVLVTHDVAEAVKLGDRIALFEPHARLAQYDRPAAILAEPANDFVASFVGSGAALRGLRLERVGALALEPVEVVRPGAAAVDRSARAVLLDDAGRPVRWASAGSRGAAGVAVVRTEDSVYDALDAMVRARDDAALVLDAHGDPVGALSWSTVVRRHPAGDSSPAPSFGDAR</sequence>
<dbReference type="PROSITE" id="PS00211">
    <property type="entry name" value="ABC_TRANSPORTER_1"/>
    <property type="match status" value="1"/>
</dbReference>
<keyword evidence="2" id="KW-0813">Transport</keyword>
<dbReference type="RefSeq" id="WP_225978464.1">
    <property type="nucleotide sequence ID" value="NZ_BJFL01000016.1"/>
</dbReference>
<evidence type="ECO:0000256" key="3">
    <source>
        <dbReference type="ARBA" id="ARBA00022741"/>
    </source>
</evidence>
<dbReference type="InterPro" id="IPR000644">
    <property type="entry name" value="CBS_dom"/>
</dbReference>
<accession>A0A4D4J8V7</accession>
<evidence type="ECO:0000256" key="6">
    <source>
        <dbReference type="PROSITE-ProRule" id="PRU00703"/>
    </source>
</evidence>
<dbReference type="EMBL" id="BJFL01000016">
    <property type="protein sequence ID" value="GDY31672.1"/>
    <property type="molecule type" value="Genomic_DNA"/>
</dbReference>
<evidence type="ECO:0000256" key="2">
    <source>
        <dbReference type="ARBA" id="ARBA00022448"/>
    </source>
</evidence>
<feature type="domain" description="CBS" evidence="8">
    <location>
        <begin position="299"/>
        <end position="358"/>
    </location>
</feature>
<dbReference type="InterPro" id="IPR003593">
    <property type="entry name" value="AAA+_ATPase"/>
</dbReference>
<dbReference type="PANTHER" id="PTHR43117:SF4">
    <property type="entry name" value="OSMOPROTECTANT IMPORT ATP-BINDING PROTEIN OSMV"/>
    <property type="match status" value="1"/>
</dbReference>